<evidence type="ECO:0000313" key="4">
    <source>
        <dbReference type="EMBL" id="KAH7079476.1"/>
    </source>
</evidence>
<proteinExistence type="predicted"/>
<feature type="domain" description="Alpha/beta hydrolase fold-3" evidence="3">
    <location>
        <begin position="98"/>
        <end position="317"/>
    </location>
</feature>
<evidence type="ECO:0000256" key="2">
    <source>
        <dbReference type="SAM" id="MobiDB-lite"/>
    </source>
</evidence>
<dbReference type="PANTHER" id="PTHR48081">
    <property type="entry name" value="AB HYDROLASE SUPERFAMILY PROTEIN C4A8.06C"/>
    <property type="match status" value="1"/>
</dbReference>
<dbReference type="InterPro" id="IPR029058">
    <property type="entry name" value="AB_hydrolase_fold"/>
</dbReference>
<dbReference type="OrthoDB" id="2152029at2759"/>
<gene>
    <name evidence="4" type="ORF">FB567DRAFT_532653</name>
</gene>
<dbReference type="GO" id="GO:0016787">
    <property type="term" value="F:hydrolase activity"/>
    <property type="evidence" value="ECO:0007669"/>
    <property type="project" value="UniProtKB-KW"/>
</dbReference>
<keyword evidence="5" id="KW-1185">Reference proteome</keyword>
<evidence type="ECO:0000256" key="1">
    <source>
        <dbReference type="ARBA" id="ARBA00022801"/>
    </source>
</evidence>
<evidence type="ECO:0000313" key="5">
    <source>
        <dbReference type="Proteomes" id="UP000813461"/>
    </source>
</evidence>
<evidence type="ECO:0000259" key="3">
    <source>
        <dbReference type="Pfam" id="PF07859"/>
    </source>
</evidence>
<dbReference type="AlphaFoldDB" id="A0A8K0QYU6"/>
<organism evidence="4 5">
    <name type="scientific">Paraphoma chrysanthemicola</name>
    <dbReference type="NCBI Taxonomy" id="798071"/>
    <lineage>
        <taxon>Eukaryota</taxon>
        <taxon>Fungi</taxon>
        <taxon>Dikarya</taxon>
        <taxon>Ascomycota</taxon>
        <taxon>Pezizomycotina</taxon>
        <taxon>Dothideomycetes</taxon>
        <taxon>Pleosporomycetidae</taxon>
        <taxon>Pleosporales</taxon>
        <taxon>Pleosporineae</taxon>
        <taxon>Phaeosphaeriaceae</taxon>
        <taxon>Paraphoma</taxon>
    </lineage>
</organism>
<dbReference type="InterPro" id="IPR050300">
    <property type="entry name" value="GDXG_lipolytic_enzyme"/>
</dbReference>
<reference evidence="4" key="1">
    <citation type="journal article" date="2021" name="Nat. Commun.">
        <title>Genetic determinants of endophytism in the Arabidopsis root mycobiome.</title>
        <authorList>
            <person name="Mesny F."/>
            <person name="Miyauchi S."/>
            <person name="Thiergart T."/>
            <person name="Pickel B."/>
            <person name="Atanasova L."/>
            <person name="Karlsson M."/>
            <person name="Huettel B."/>
            <person name="Barry K.W."/>
            <person name="Haridas S."/>
            <person name="Chen C."/>
            <person name="Bauer D."/>
            <person name="Andreopoulos W."/>
            <person name="Pangilinan J."/>
            <person name="LaButti K."/>
            <person name="Riley R."/>
            <person name="Lipzen A."/>
            <person name="Clum A."/>
            <person name="Drula E."/>
            <person name="Henrissat B."/>
            <person name="Kohler A."/>
            <person name="Grigoriev I.V."/>
            <person name="Martin F.M."/>
            <person name="Hacquard S."/>
        </authorList>
    </citation>
    <scope>NUCLEOTIDE SEQUENCE</scope>
    <source>
        <strain evidence="4">MPI-SDFR-AT-0120</strain>
    </source>
</reference>
<accession>A0A8K0QYU6</accession>
<keyword evidence="1 4" id="KW-0378">Hydrolase</keyword>
<protein>
    <submittedName>
        <fullName evidence="4">Alpha/Beta hydrolase protein</fullName>
    </submittedName>
</protein>
<feature type="region of interest" description="Disordered" evidence="2">
    <location>
        <begin position="44"/>
        <end position="63"/>
    </location>
</feature>
<comment type="caution">
    <text evidence="4">The sequence shown here is derived from an EMBL/GenBank/DDBJ whole genome shotgun (WGS) entry which is preliminary data.</text>
</comment>
<dbReference type="PANTHER" id="PTHR48081:SF8">
    <property type="entry name" value="ALPHA_BETA HYDROLASE FOLD-3 DOMAIN-CONTAINING PROTEIN-RELATED"/>
    <property type="match status" value="1"/>
</dbReference>
<sequence length="341" mass="37972">MFESLEKAHYVTKENGSIRVTDRHDRSQLMAVVQFLVRRFRNQINSGDPKHEDGSVKLDPPKSKLRDCTVSERTVCDIHIYDILAPNKTSQHSKRRIYYFAGGSWQMKPSGQHWSLCAKLATELPDTIVSMVSMPIAPNNPAPSSFPWCLKLYRALMAEAQEAGDKVILAGDSSGANVVFCLTLEALREDAESTLGVTAKQTSNSHPVALMGISPSTDLTRNNPDIDKIAKHDPLLTPDVIKQTARAWHADWDPADSKVSPINADISLLAKRGIKVHGVTAGSDVLAPDGVIFRNRCAENNVEGEWLHWEKQMHCFVLTLPYGLREAKEGVQWIIDVLRKE</sequence>
<dbReference type="EMBL" id="JAGMVJ010000016">
    <property type="protein sequence ID" value="KAH7079476.1"/>
    <property type="molecule type" value="Genomic_DNA"/>
</dbReference>
<dbReference type="Pfam" id="PF07859">
    <property type="entry name" value="Abhydrolase_3"/>
    <property type="match status" value="1"/>
</dbReference>
<dbReference type="SUPFAM" id="SSF53474">
    <property type="entry name" value="alpha/beta-Hydrolases"/>
    <property type="match status" value="1"/>
</dbReference>
<name>A0A8K0QYU6_9PLEO</name>
<feature type="compositionally biased region" description="Basic and acidic residues" evidence="2">
    <location>
        <begin position="48"/>
        <end position="63"/>
    </location>
</feature>
<dbReference type="Proteomes" id="UP000813461">
    <property type="component" value="Unassembled WGS sequence"/>
</dbReference>
<dbReference type="Gene3D" id="3.40.50.1820">
    <property type="entry name" value="alpha/beta hydrolase"/>
    <property type="match status" value="1"/>
</dbReference>
<dbReference type="InterPro" id="IPR013094">
    <property type="entry name" value="AB_hydrolase_3"/>
</dbReference>